<dbReference type="Proteomes" id="UP000070544">
    <property type="component" value="Unassembled WGS sequence"/>
</dbReference>
<sequence>MLPTEDPTGDDDDQDVHFTPSDVVWSSVAGATGYLGPGDDTNVHMTATFFHGGVFIINRWRLNVSIDHAGAAMGGRRAVGFGVWEVGSIRDGGGVAGEIRGPGERPRERLEARRGTSVVNVGDVAATEGAADVNEGTTAGQVENDDGGGGSAREGYVPTPMIGHYVPVKAAHLE</sequence>
<dbReference type="EMBL" id="KQ965789">
    <property type="protein sequence ID" value="KXS12345.1"/>
    <property type="molecule type" value="Genomic_DNA"/>
</dbReference>
<dbReference type="OrthoDB" id="203724at2759"/>
<dbReference type="AlphaFoldDB" id="A0A139A7C9"/>
<keyword evidence="3" id="KW-1185">Reference proteome</keyword>
<feature type="region of interest" description="Disordered" evidence="1">
    <location>
        <begin position="127"/>
        <end position="158"/>
    </location>
</feature>
<protein>
    <submittedName>
        <fullName evidence="2">Uncharacterized protein</fullName>
    </submittedName>
</protein>
<evidence type="ECO:0000313" key="3">
    <source>
        <dbReference type="Proteomes" id="UP000070544"/>
    </source>
</evidence>
<evidence type="ECO:0000313" key="2">
    <source>
        <dbReference type="EMBL" id="KXS12345.1"/>
    </source>
</evidence>
<name>A0A139A7C9_GONPJ</name>
<organism evidence="2 3">
    <name type="scientific">Gonapodya prolifera (strain JEL478)</name>
    <name type="common">Monoblepharis prolifera</name>
    <dbReference type="NCBI Taxonomy" id="1344416"/>
    <lineage>
        <taxon>Eukaryota</taxon>
        <taxon>Fungi</taxon>
        <taxon>Fungi incertae sedis</taxon>
        <taxon>Chytridiomycota</taxon>
        <taxon>Chytridiomycota incertae sedis</taxon>
        <taxon>Monoblepharidomycetes</taxon>
        <taxon>Monoblepharidales</taxon>
        <taxon>Gonapodyaceae</taxon>
        <taxon>Gonapodya</taxon>
    </lineage>
</organism>
<proteinExistence type="predicted"/>
<accession>A0A139A7C9</accession>
<gene>
    <name evidence="2" type="ORF">M427DRAFT_34891</name>
</gene>
<reference evidence="2 3" key="1">
    <citation type="journal article" date="2015" name="Genome Biol. Evol.">
        <title>Phylogenomic analyses indicate that early fungi evolved digesting cell walls of algal ancestors of land plants.</title>
        <authorList>
            <person name="Chang Y."/>
            <person name="Wang S."/>
            <person name="Sekimoto S."/>
            <person name="Aerts A.L."/>
            <person name="Choi C."/>
            <person name="Clum A."/>
            <person name="LaButti K.M."/>
            <person name="Lindquist E.A."/>
            <person name="Yee Ngan C."/>
            <person name="Ohm R.A."/>
            <person name="Salamov A.A."/>
            <person name="Grigoriev I.V."/>
            <person name="Spatafora J.W."/>
            <person name="Berbee M.L."/>
        </authorList>
    </citation>
    <scope>NUCLEOTIDE SEQUENCE [LARGE SCALE GENOMIC DNA]</scope>
    <source>
        <strain evidence="2 3">JEL478</strain>
    </source>
</reference>
<evidence type="ECO:0000256" key="1">
    <source>
        <dbReference type="SAM" id="MobiDB-lite"/>
    </source>
</evidence>